<comment type="similarity">
    <text evidence="1">Belongs to the LysR transcriptional regulatory family.</text>
</comment>
<dbReference type="Gene3D" id="3.40.190.10">
    <property type="entry name" value="Periplasmic binding protein-like II"/>
    <property type="match status" value="2"/>
</dbReference>
<dbReference type="EMBL" id="JAMQAW010000070">
    <property type="protein sequence ID" value="MCM2393302.1"/>
    <property type="molecule type" value="Genomic_DNA"/>
</dbReference>
<dbReference type="PANTHER" id="PTHR30346:SF0">
    <property type="entry name" value="HCA OPERON TRANSCRIPTIONAL ACTIVATOR HCAR"/>
    <property type="match status" value="1"/>
</dbReference>
<feature type="domain" description="HTH lysR-type" evidence="5">
    <location>
        <begin position="3"/>
        <end position="60"/>
    </location>
</feature>
<dbReference type="InterPro" id="IPR005119">
    <property type="entry name" value="LysR_subst-bd"/>
</dbReference>
<sequence>MSIELRHLRSFLAIAEEGSVTRAAARLHLTQPAVSRTLAAVEKHLGTRLVDRSTHHLALTAEGRIFRDKAAAAVAAFDEALDPTRLRRWPLRLGHAWSALGPFTTPLLRRWEREQPQTPLELLRIDDRTAGLARGEVDAAVLRGQVETPGLVTELLFMEPRVAAVTSDGPLAVKDELTLSDLAAGPVLVNPVSGITTLALWPEEERPVSAVTVTNTDDWLAAIAAGRGAGVSVVSTAEMHPHPGVTYRPLPDAPPVPVLLAHRVGPQHPALPALRDMARELTRQD</sequence>
<dbReference type="InterPro" id="IPR036388">
    <property type="entry name" value="WH-like_DNA-bd_sf"/>
</dbReference>
<evidence type="ECO:0000313" key="7">
    <source>
        <dbReference type="Proteomes" id="UP001431429"/>
    </source>
</evidence>
<dbReference type="Pfam" id="PF00126">
    <property type="entry name" value="HTH_1"/>
    <property type="match status" value="1"/>
</dbReference>
<dbReference type="SUPFAM" id="SSF53850">
    <property type="entry name" value="Periplasmic binding protein-like II"/>
    <property type="match status" value="1"/>
</dbReference>
<dbReference type="PROSITE" id="PS50931">
    <property type="entry name" value="HTH_LYSR"/>
    <property type="match status" value="1"/>
</dbReference>
<evidence type="ECO:0000256" key="1">
    <source>
        <dbReference type="ARBA" id="ARBA00009437"/>
    </source>
</evidence>
<protein>
    <submittedName>
        <fullName evidence="6">LysR family transcriptional regulator</fullName>
    </submittedName>
</protein>
<evidence type="ECO:0000313" key="6">
    <source>
        <dbReference type="EMBL" id="MCM2393302.1"/>
    </source>
</evidence>
<evidence type="ECO:0000256" key="4">
    <source>
        <dbReference type="ARBA" id="ARBA00023163"/>
    </source>
</evidence>
<dbReference type="Gene3D" id="1.10.10.10">
    <property type="entry name" value="Winged helix-like DNA-binding domain superfamily/Winged helix DNA-binding domain"/>
    <property type="match status" value="1"/>
</dbReference>
<comment type="caution">
    <text evidence="6">The sequence shown here is derived from an EMBL/GenBank/DDBJ whole genome shotgun (WGS) entry which is preliminary data.</text>
</comment>
<accession>A0ABT0UY05</accession>
<dbReference type="Proteomes" id="UP001431429">
    <property type="component" value="Unassembled WGS sequence"/>
</dbReference>
<name>A0ABT0UY05_9ACTN</name>
<keyword evidence="3" id="KW-0238">DNA-binding</keyword>
<evidence type="ECO:0000256" key="2">
    <source>
        <dbReference type="ARBA" id="ARBA00023015"/>
    </source>
</evidence>
<evidence type="ECO:0000256" key="3">
    <source>
        <dbReference type="ARBA" id="ARBA00023125"/>
    </source>
</evidence>
<dbReference type="PANTHER" id="PTHR30346">
    <property type="entry name" value="TRANSCRIPTIONAL DUAL REGULATOR HCAR-RELATED"/>
    <property type="match status" value="1"/>
</dbReference>
<keyword evidence="4" id="KW-0804">Transcription</keyword>
<dbReference type="InterPro" id="IPR000847">
    <property type="entry name" value="LysR_HTH_N"/>
</dbReference>
<reference evidence="6" key="1">
    <citation type="submission" date="2022-06" db="EMBL/GenBank/DDBJ databases">
        <title>Genome public.</title>
        <authorList>
            <person name="Sun Q."/>
        </authorList>
    </citation>
    <scope>NUCLEOTIDE SEQUENCE</scope>
    <source>
        <strain evidence="6">CWNU-1</strain>
    </source>
</reference>
<keyword evidence="2" id="KW-0805">Transcription regulation</keyword>
<dbReference type="SUPFAM" id="SSF46785">
    <property type="entry name" value="Winged helix' DNA-binding domain"/>
    <property type="match status" value="1"/>
</dbReference>
<dbReference type="Pfam" id="PF03466">
    <property type="entry name" value="LysR_substrate"/>
    <property type="match status" value="1"/>
</dbReference>
<proteinExistence type="inferred from homology"/>
<dbReference type="RefSeq" id="WP_250923603.1">
    <property type="nucleotide sequence ID" value="NZ_JAMQAW010000070.1"/>
</dbReference>
<organism evidence="6 7">
    <name type="scientific">Streptomyces albipurpureus</name>
    <dbReference type="NCBI Taxonomy" id="2897419"/>
    <lineage>
        <taxon>Bacteria</taxon>
        <taxon>Bacillati</taxon>
        <taxon>Actinomycetota</taxon>
        <taxon>Actinomycetes</taxon>
        <taxon>Kitasatosporales</taxon>
        <taxon>Streptomycetaceae</taxon>
        <taxon>Streptomyces</taxon>
    </lineage>
</organism>
<keyword evidence="7" id="KW-1185">Reference proteome</keyword>
<dbReference type="InterPro" id="IPR036390">
    <property type="entry name" value="WH_DNA-bd_sf"/>
</dbReference>
<gene>
    <name evidence="6" type="ORF">NBG84_34355</name>
</gene>
<dbReference type="PRINTS" id="PR00039">
    <property type="entry name" value="HTHLYSR"/>
</dbReference>
<evidence type="ECO:0000259" key="5">
    <source>
        <dbReference type="PROSITE" id="PS50931"/>
    </source>
</evidence>